<dbReference type="AlphaFoldDB" id="A0ABD1YSB8"/>
<feature type="coiled-coil region" evidence="1">
    <location>
        <begin position="50"/>
        <end position="84"/>
    </location>
</feature>
<protein>
    <submittedName>
        <fullName evidence="2">Uncharacterized protein</fullName>
    </submittedName>
</protein>
<dbReference type="Proteomes" id="UP001605036">
    <property type="component" value="Unassembled WGS sequence"/>
</dbReference>
<comment type="caution">
    <text evidence="2">The sequence shown here is derived from an EMBL/GenBank/DDBJ whole genome shotgun (WGS) entry which is preliminary data.</text>
</comment>
<accession>A0ABD1YSB8</accession>
<evidence type="ECO:0000313" key="3">
    <source>
        <dbReference type="Proteomes" id="UP001605036"/>
    </source>
</evidence>
<dbReference type="EMBL" id="JBHFFA010000003">
    <property type="protein sequence ID" value="KAL2633553.1"/>
    <property type="molecule type" value="Genomic_DNA"/>
</dbReference>
<reference evidence="2 3" key="1">
    <citation type="submission" date="2024-09" db="EMBL/GenBank/DDBJ databases">
        <title>Chromosome-scale assembly of Riccia fluitans.</title>
        <authorList>
            <person name="Paukszto L."/>
            <person name="Sawicki J."/>
            <person name="Karawczyk K."/>
            <person name="Piernik-Szablinska J."/>
            <person name="Szczecinska M."/>
            <person name="Mazdziarz M."/>
        </authorList>
    </citation>
    <scope>NUCLEOTIDE SEQUENCE [LARGE SCALE GENOMIC DNA]</scope>
    <source>
        <strain evidence="2">Rf_01</strain>
        <tissue evidence="2">Aerial parts of the thallus</tissue>
    </source>
</reference>
<gene>
    <name evidence="2" type="ORF">R1flu_005032</name>
</gene>
<keyword evidence="1" id="KW-0175">Coiled coil</keyword>
<keyword evidence="3" id="KW-1185">Reference proteome</keyword>
<proteinExistence type="predicted"/>
<organism evidence="2 3">
    <name type="scientific">Riccia fluitans</name>
    <dbReference type="NCBI Taxonomy" id="41844"/>
    <lineage>
        <taxon>Eukaryota</taxon>
        <taxon>Viridiplantae</taxon>
        <taxon>Streptophyta</taxon>
        <taxon>Embryophyta</taxon>
        <taxon>Marchantiophyta</taxon>
        <taxon>Marchantiopsida</taxon>
        <taxon>Marchantiidae</taxon>
        <taxon>Marchantiales</taxon>
        <taxon>Ricciaceae</taxon>
        <taxon>Riccia</taxon>
    </lineage>
</organism>
<evidence type="ECO:0000313" key="2">
    <source>
        <dbReference type="EMBL" id="KAL2633553.1"/>
    </source>
</evidence>
<evidence type="ECO:0000256" key="1">
    <source>
        <dbReference type="SAM" id="Coils"/>
    </source>
</evidence>
<sequence length="135" mass="15248">MSTGQPPIGEGEFVFQRKTYPSFWSRLVKQKQGLSVMALSASCCFLAVSIIKQDKELNRVNEMASQLRAQNDSLKERLENVKLAVQEEGGGVGKGFGLRLKDLLQIRDETIPLPENPKEEFKDEMRKSIKGKFMV</sequence>
<name>A0ABD1YSB8_9MARC</name>